<protein>
    <submittedName>
        <fullName evidence="4">AAC(3) family N-acetyltransferase</fullName>
    </submittedName>
</protein>
<dbReference type="SUPFAM" id="SSF110710">
    <property type="entry name" value="TTHA0583/YokD-like"/>
    <property type="match status" value="1"/>
</dbReference>
<dbReference type="PANTHER" id="PTHR11104">
    <property type="entry name" value="AMINOGLYCOSIDE N3-ACETYLTRANSFERASE"/>
    <property type="match status" value="1"/>
</dbReference>
<dbReference type="PANTHER" id="PTHR11104:SF0">
    <property type="entry name" value="SPBETA PROPHAGE-DERIVED AMINOGLYCOSIDE N(3')-ACETYLTRANSFERASE-LIKE PROTEIN YOKD"/>
    <property type="match status" value="1"/>
</dbReference>
<evidence type="ECO:0000313" key="5">
    <source>
        <dbReference type="Proteomes" id="UP000296706"/>
    </source>
</evidence>
<dbReference type="OrthoDB" id="312635at2157"/>
<reference evidence="4 5" key="1">
    <citation type="journal article" date="2019" name="Nat. Commun.">
        <title>A new type of DNA phosphorothioation-based antiviral system in archaea.</title>
        <authorList>
            <person name="Xiong L."/>
            <person name="Liu S."/>
            <person name="Chen S."/>
            <person name="Xiao Y."/>
            <person name="Zhu B."/>
            <person name="Gao Y."/>
            <person name="Zhang Y."/>
            <person name="Chen B."/>
            <person name="Luo J."/>
            <person name="Deng Z."/>
            <person name="Chen X."/>
            <person name="Wang L."/>
            <person name="Chen S."/>
        </authorList>
    </citation>
    <scope>NUCLEOTIDE SEQUENCE [LARGE SCALE GENOMIC DNA]</scope>
    <source>
        <strain evidence="4 5">CBA1105</strain>
    </source>
</reference>
<dbReference type="Proteomes" id="UP000296706">
    <property type="component" value="Chromosome"/>
</dbReference>
<dbReference type="GeneID" id="39847861"/>
<sequence length="271" mass="29553">MGDRELVERTAEPVTTEQIVADLRDLGVEAGDTLLVHSSLTAVGWTVGGAQAVVEGLQQTVTESGSVVVPTHTAQYTDPGGWSNPPVPEDWYETVRRERPAYRPDVTPSYGVGAIPECLRTYPEAVRSRHPVFSFAAWGTDADAIVSGHSFDDGLGENSPLREVYDRGGSVLLLGVGHEVNTSAHLAEYRADIATERTENTVPILQDGERTMLTYTDIETSTEDFEELGADFTEEVGVQRGTVGEAEATVLDQPSLVDFAVEWFEENRERV</sequence>
<dbReference type="Pfam" id="PF02522">
    <property type="entry name" value="Antibiotic_NAT"/>
    <property type="match status" value="1"/>
</dbReference>
<dbReference type="STRING" id="1457250.GCA_000755225_01242"/>
<name>A0A4D6HBD9_9EURY</name>
<evidence type="ECO:0000256" key="2">
    <source>
        <dbReference type="ARBA" id="ARBA00022679"/>
    </source>
</evidence>
<dbReference type="KEGG" id="hsn:DV733_08320"/>
<organism evidence="4 5">
    <name type="scientific">Halapricum salinum</name>
    <dbReference type="NCBI Taxonomy" id="1457250"/>
    <lineage>
        <taxon>Archaea</taxon>
        <taxon>Methanobacteriati</taxon>
        <taxon>Methanobacteriota</taxon>
        <taxon>Stenosarchaea group</taxon>
        <taxon>Halobacteria</taxon>
        <taxon>Halobacteriales</taxon>
        <taxon>Haloarculaceae</taxon>
        <taxon>Halapricum</taxon>
    </lineage>
</organism>
<gene>
    <name evidence="4" type="ORF">DV733_08320</name>
</gene>
<comment type="similarity">
    <text evidence="1">Belongs to the antibiotic N-acetyltransferase family.</text>
</comment>
<dbReference type="AlphaFoldDB" id="A0A4D6HBD9"/>
<dbReference type="InterPro" id="IPR028345">
    <property type="entry name" value="Antibiotic_NAT-like"/>
</dbReference>
<keyword evidence="2 4" id="KW-0808">Transferase</keyword>
<proteinExistence type="inferred from homology"/>
<dbReference type="GO" id="GO:0046677">
    <property type="term" value="P:response to antibiotic"/>
    <property type="evidence" value="ECO:0007669"/>
    <property type="project" value="InterPro"/>
</dbReference>
<keyword evidence="3" id="KW-0012">Acyltransferase</keyword>
<evidence type="ECO:0000256" key="3">
    <source>
        <dbReference type="ARBA" id="ARBA00023315"/>
    </source>
</evidence>
<dbReference type="InterPro" id="IPR003679">
    <property type="entry name" value="Amioglycoside_AcTrfase"/>
</dbReference>
<evidence type="ECO:0000313" key="4">
    <source>
        <dbReference type="EMBL" id="QCC51249.1"/>
    </source>
</evidence>
<accession>A0A4D6HBD9</accession>
<keyword evidence="5" id="KW-1185">Reference proteome</keyword>
<dbReference type="EMBL" id="CP031310">
    <property type="protein sequence ID" value="QCC51249.1"/>
    <property type="molecule type" value="Genomic_DNA"/>
</dbReference>
<dbReference type="RefSeq" id="WP_049995142.1">
    <property type="nucleotide sequence ID" value="NZ_CP031310.1"/>
</dbReference>
<evidence type="ECO:0000256" key="1">
    <source>
        <dbReference type="ARBA" id="ARBA00006383"/>
    </source>
</evidence>
<dbReference type="GO" id="GO:0008080">
    <property type="term" value="F:N-acetyltransferase activity"/>
    <property type="evidence" value="ECO:0007669"/>
    <property type="project" value="InterPro"/>
</dbReference>